<name>A0ABQ0J7N5_9VIBR</name>
<organism evidence="1 2">
    <name type="scientific">Vibrio variabilis</name>
    <dbReference type="NCBI Taxonomy" id="990271"/>
    <lineage>
        <taxon>Bacteria</taxon>
        <taxon>Pseudomonadati</taxon>
        <taxon>Pseudomonadota</taxon>
        <taxon>Gammaproteobacteria</taxon>
        <taxon>Vibrionales</taxon>
        <taxon>Vibrionaceae</taxon>
        <taxon>Vibrio</taxon>
    </lineage>
</organism>
<proteinExistence type="predicted"/>
<evidence type="ECO:0000313" key="1">
    <source>
        <dbReference type="EMBL" id="GAL24789.1"/>
    </source>
</evidence>
<reference evidence="2" key="1">
    <citation type="submission" date="2014-09" db="EMBL/GenBank/DDBJ databases">
        <title>Vibrio variabilis JCM 19239. (C206) whole genome shotgun sequence.</title>
        <authorList>
            <person name="Sawabe T."/>
            <person name="Meirelles P."/>
            <person name="Nakanishi M."/>
            <person name="Sayaka M."/>
            <person name="Hattori M."/>
            <person name="Ohkuma M."/>
        </authorList>
    </citation>
    <scope>NUCLEOTIDE SEQUENCE [LARGE SCALE GENOMIC DNA]</scope>
    <source>
        <strain evidence="2">JCM 19239</strain>
    </source>
</reference>
<dbReference type="EMBL" id="BBMS01000005">
    <property type="protein sequence ID" value="GAL24789.1"/>
    <property type="molecule type" value="Genomic_DNA"/>
</dbReference>
<dbReference type="Proteomes" id="UP000029223">
    <property type="component" value="Unassembled WGS sequence"/>
</dbReference>
<sequence>MDIIPSHSSVLFNVGEQEQLSFTLKYDVGPDDVLDPSAVVYGSLDTSVVTVSNSGQLLAVASGSTKVYWQYSSFSGFAEVNVLSGTFCISIEPVDIQFPLGVDIEVKAIGSYSSGDKIDITYLANWTSFDCTIVCVNDDNPGVLESHSTGNTFVSVSFQGESAMASVEVTSDLVDAVYLIIEPKSSILFMGEILVVKGQVRDESGNFHDVPSYLWQLNIDDESIVSIDNNSIFSKGVGSTLVHFSVIGFEHLTDVIDVTVVSGGSAMVKELPQGLTLKDYISFSQSISPGIVESDASLIDYLDSQCSDIGGYRIDPALSEYSELARSYFRANKFDTYHKSFVSTKSVLAGRSYTVTMKPIVSTRGTSTRLYPISQHITGGNHKTPVVYRTDSSGNLIEQTVGYFPAHAHTAGIFSTWSELPRRRRMFWIGSIATSTMFSNFCRCEPPPQ</sequence>
<accession>A0ABQ0J7N5</accession>
<dbReference type="Gene3D" id="2.60.40.1080">
    <property type="match status" value="2"/>
</dbReference>
<keyword evidence="2" id="KW-1185">Reference proteome</keyword>
<gene>
    <name evidence="1" type="ORF">JCM19239_7389</name>
</gene>
<protein>
    <submittedName>
        <fullName evidence="1">Surface protein Lk90-like protein</fullName>
    </submittedName>
</protein>
<evidence type="ECO:0000313" key="2">
    <source>
        <dbReference type="Proteomes" id="UP000029223"/>
    </source>
</evidence>
<comment type="caution">
    <text evidence="1">The sequence shown here is derived from an EMBL/GenBank/DDBJ whole genome shotgun (WGS) entry which is preliminary data.</text>
</comment>